<dbReference type="Proteomes" id="UP000757435">
    <property type="component" value="Unassembled WGS sequence"/>
</dbReference>
<evidence type="ECO:0000313" key="14">
    <source>
        <dbReference type="Proteomes" id="UP000757435"/>
    </source>
</evidence>
<keyword evidence="3" id="KW-0597">Phosphoprotein</keyword>
<dbReference type="InterPro" id="IPR011833">
    <property type="entry name" value="Glycg_phsphrylas"/>
</dbReference>
<dbReference type="GO" id="GO:0030170">
    <property type="term" value="F:pyridoxal phosphate binding"/>
    <property type="evidence" value="ECO:0007669"/>
    <property type="project" value="InterPro"/>
</dbReference>
<evidence type="ECO:0000256" key="5">
    <source>
        <dbReference type="ARBA" id="ARBA00022676"/>
    </source>
</evidence>
<dbReference type="PROSITE" id="PS50005">
    <property type="entry name" value="TPR"/>
    <property type="match status" value="2"/>
</dbReference>
<dbReference type="SUPFAM" id="SSF53756">
    <property type="entry name" value="UDP-Glycosyltransferase/glycogen phosphorylase"/>
    <property type="match status" value="1"/>
</dbReference>
<dbReference type="Gene3D" id="3.40.50.2000">
    <property type="entry name" value="Glycogen Phosphorylase B"/>
    <property type="match status" value="2"/>
</dbReference>
<evidence type="ECO:0000256" key="3">
    <source>
        <dbReference type="ARBA" id="ARBA00022553"/>
    </source>
</evidence>
<dbReference type="GO" id="GO:0005737">
    <property type="term" value="C:cytoplasm"/>
    <property type="evidence" value="ECO:0007669"/>
    <property type="project" value="TreeGrafter"/>
</dbReference>
<feature type="signal peptide" evidence="11">
    <location>
        <begin position="1"/>
        <end position="22"/>
    </location>
</feature>
<protein>
    <recommendedName>
        <fullName evidence="10">Alpha-1,4 glucan phosphorylase</fullName>
        <ecNumber evidence="10">2.4.1.1</ecNumber>
    </recommendedName>
</protein>
<dbReference type="EMBL" id="JAHHHD010000001">
    <property type="protein sequence ID" value="MBW4657413.1"/>
    <property type="molecule type" value="Genomic_DNA"/>
</dbReference>
<dbReference type="PANTHER" id="PTHR11468">
    <property type="entry name" value="GLYCOGEN PHOSPHORYLASE"/>
    <property type="match status" value="1"/>
</dbReference>
<evidence type="ECO:0000256" key="11">
    <source>
        <dbReference type="SAM" id="SignalP"/>
    </source>
</evidence>
<reference evidence="13" key="2">
    <citation type="journal article" date="2022" name="Microbiol. Resour. Announc.">
        <title>Metagenome Sequencing to Explore Phylogenomics of Terrestrial Cyanobacteria.</title>
        <authorList>
            <person name="Ward R.D."/>
            <person name="Stajich J.E."/>
            <person name="Johansen J.R."/>
            <person name="Huntemann M."/>
            <person name="Clum A."/>
            <person name="Foster B."/>
            <person name="Foster B."/>
            <person name="Roux S."/>
            <person name="Palaniappan K."/>
            <person name="Varghese N."/>
            <person name="Mukherjee S."/>
            <person name="Reddy T.B.K."/>
            <person name="Daum C."/>
            <person name="Copeland A."/>
            <person name="Chen I.A."/>
            <person name="Ivanova N.N."/>
            <person name="Kyrpides N.C."/>
            <person name="Shapiro N."/>
            <person name="Eloe-Fadrosh E.A."/>
            <person name="Pietrasiak N."/>
        </authorList>
    </citation>
    <scope>NUCLEOTIDE SEQUENCE</scope>
    <source>
        <strain evidence="13">UHER 2000/2452</strain>
    </source>
</reference>
<evidence type="ECO:0000256" key="10">
    <source>
        <dbReference type="RuleBase" id="RU000587"/>
    </source>
</evidence>
<comment type="function">
    <text evidence="10">Allosteric enzyme that catalyzes the rate-limiting step in glycogen catabolism, the phosphorolytic cleavage of glycogen to produce glucose-1-phosphate, and plays a central role in maintaining cellular and organismal glucose homeostasis.</text>
</comment>
<sequence length="1219" mass="134385">MSQKRVRLIPALLLLTLMGAPALVQPALALSAPELATEVVAAAETRVNASTKEIPIGQESLVVVVGKDNPFRGNLTIAQFAQIFQGKITDWSELGGAPGSIWLIDRPENSDARQALSRYGILSLSDAGTTKNIIRLETDDTTAVVRRLGKDGISYAIANQLTGQTNVRVVNLAAPVSKNSPLPIAAPVTPAPVPKPVTQVPAPQVPVTAPVAPAPVTQVPEAASENAAKPIRSLWFRWLLPLLLVGVVFQWLRRRVAPESPAPDAPLTQAEPAAEMAAAPLEGAIATDPSALLSEGTTLLAAGRYGEAISYFDEALKIQPNFPEAWIAKGKALLKLERLEEALTSFNQATELNANLPEAWIGKGDVLTKLGLPDEAQASYQRVSVAAQPEEATFEVTSETVSKVIPSPEIAPPTVVPLGIVDQSLEVALPEQPSPELAAPEISFKQAFLDSLFRLGKSQETATPQDLYIALASLVRDRLLQLNTPEVHLKQGDRLVGEFSAEYMPGLHLASNLLNADLTDSVGRAMQELQINLDDLLAQEEESGLGRGGLGRLMVCYLEALATAKVPAIGYGIRYEYGIFDQEISNGWQIEIADEWLRNGNPWEVERPELAVEVQFGGRTEAYMDSQNAYRVRWVADEMVRGVPYDTPIPGYKSSTVSLLRLWKAEAAENFSKVLYPSDTEFQGKQVRLKQQFFSVSCSLQDLIRMHLETGGTAATLPDRFALQLNDTDPLIAIAELMRLLMDEQNLAWEQAWQITQSCFAYTNHSLLPEALDYTQYALNLVGALLPRHLEIILEINVRFLEEVRSRFPEDEDRVQRMSLIDERGDRYVRMVYLACLGSHAVNGVSALNTAILQHLLVPDFYELYPEKFSTKTNGVSPRRFLALSNPRLSELITSKIGDRWLTDLNQLSRLEEFADDPAFRSQWQQVKQTMKRELADTIQQQSGVAVDVNSLFDIQAIEIHEHKRQHLNLLHIITLYNRIKANPQLELPSRTFIFSGKAAPDYSAAKLIIKLINAVAEVVNADPAMQGRIKVVFLKDFTIQLSQQIYPATDLAEYISTAGTEACGIGNMITVMNGGLLIGTRDGSNLEIRDAIGTENFFQFGLTVNDILTQRSTYNPGEVYNANAELKQAIDQIAGGTFSNGDTELFQPLIHLMLNWDAHLLLADYASYVACQEQVSQVYADGDRWTRMTILSAARMGQFSADRAVQEYCQDTWGMLKK</sequence>
<keyword evidence="9" id="KW-0802">TPR repeat</keyword>
<reference evidence="13" key="1">
    <citation type="submission" date="2021-05" db="EMBL/GenBank/DDBJ databases">
        <authorList>
            <person name="Pietrasiak N."/>
            <person name="Ward R."/>
            <person name="Stajich J.E."/>
            <person name="Kurbessoian T."/>
        </authorList>
    </citation>
    <scope>NUCLEOTIDE SEQUENCE</scope>
    <source>
        <strain evidence="13">UHER 2000/2452</strain>
    </source>
</reference>
<evidence type="ECO:0000256" key="9">
    <source>
        <dbReference type="PROSITE-ProRule" id="PRU00339"/>
    </source>
</evidence>
<evidence type="ECO:0000313" key="13">
    <source>
        <dbReference type="EMBL" id="MBW4657413.1"/>
    </source>
</evidence>
<evidence type="ECO:0000256" key="1">
    <source>
        <dbReference type="ARBA" id="ARBA00001933"/>
    </source>
</evidence>
<dbReference type="SMART" id="SM00028">
    <property type="entry name" value="TPR"/>
    <property type="match status" value="3"/>
</dbReference>
<accession>A0A951ULZ9</accession>
<dbReference type="Gene3D" id="3.40.190.10">
    <property type="entry name" value="Periplasmic binding protein-like II"/>
    <property type="match status" value="2"/>
</dbReference>
<evidence type="ECO:0000256" key="6">
    <source>
        <dbReference type="ARBA" id="ARBA00022679"/>
    </source>
</evidence>
<dbReference type="InterPro" id="IPR011990">
    <property type="entry name" value="TPR-like_helical_dom_sf"/>
</dbReference>
<dbReference type="PANTHER" id="PTHR11468:SF3">
    <property type="entry name" value="GLYCOGEN PHOSPHORYLASE, LIVER FORM"/>
    <property type="match status" value="1"/>
</dbReference>
<comment type="cofactor">
    <cofactor evidence="1 10">
        <name>pyridoxal 5'-phosphate</name>
        <dbReference type="ChEBI" id="CHEBI:597326"/>
    </cofactor>
</comment>
<gene>
    <name evidence="13" type="primary">glgP</name>
    <name evidence="13" type="ORF">KME15_01970</name>
</gene>
<comment type="catalytic activity">
    <reaction evidence="10">
        <text>[(1-&gt;4)-alpha-D-glucosyl](n) + phosphate = [(1-&gt;4)-alpha-D-glucosyl](n-1) + alpha-D-glucose 1-phosphate</text>
        <dbReference type="Rhea" id="RHEA:41732"/>
        <dbReference type="Rhea" id="RHEA-COMP:9584"/>
        <dbReference type="Rhea" id="RHEA-COMP:9586"/>
        <dbReference type="ChEBI" id="CHEBI:15444"/>
        <dbReference type="ChEBI" id="CHEBI:43474"/>
        <dbReference type="ChEBI" id="CHEBI:58601"/>
        <dbReference type="EC" id="2.4.1.1"/>
    </reaction>
</comment>
<evidence type="ECO:0000256" key="8">
    <source>
        <dbReference type="ARBA" id="ARBA00023277"/>
    </source>
</evidence>
<feature type="repeat" description="TPR" evidence="9">
    <location>
        <begin position="289"/>
        <end position="322"/>
    </location>
</feature>
<dbReference type="GO" id="GO:0008184">
    <property type="term" value="F:glycogen phosphorylase activity"/>
    <property type="evidence" value="ECO:0007669"/>
    <property type="project" value="InterPro"/>
</dbReference>
<dbReference type="SUPFAM" id="SSF53850">
    <property type="entry name" value="Periplasmic binding protein-like II"/>
    <property type="match status" value="1"/>
</dbReference>
<dbReference type="AlphaFoldDB" id="A0A951ULZ9"/>
<comment type="similarity">
    <text evidence="2 10">Belongs to the glycogen phosphorylase family.</text>
</comment>
<keyword evidence="8 10" id="KW-0119">Carbohydrate metabolism</keyword>
<dbReference type="EC" id="2.4.1.1" evidence="10"/>
<dbReference type="GO" id="GO:0005980">
    <property type="term" value="P:glycogen catabolic process"/>
    <property type="evidence" value="ECO:0007669"/>
    <property type="project" value="TreeGrafter"/>
</dbReference>
<proteinExistence type="inferred from homology"/>
<keyword evidence="5 10" id="KW-0328">Glycosyltransferase</keyword>
<evidence type="ECO:0000256" key="4">
    <source>
        <dbReference type="ARBA" id="ARBA00022600"/>
    </source>
</evidence>
<dbReference type="Pfam" id="PF00343">
    <property type="entry name" value="Phosphorylase"/>
    <property type="match status" value="1"/>
</dbReference>
<dbReference type="PROSITE" id="PS50293">
    <property type="entry name" value="TPR_REGION"/>
    <property type="match status" value="1"/>
</dbReference>
<feature type="chain" id="PRO_5037186956" description="Alpha-1,4 glucan phosphorylase" evidence="11">
    <location>
        <begin position="23"/>
        <end position="1219"/>
    </location>
</feature>
<dbReference type="NCBIfam" id="TIGR02093">
    <property type="entry name" value="P_ylase"/>
    <property type="match status" value="1"/>
</dbReference>
<keyword evidence="7 10" id="KW-0663">Pyridoxal phosphate</keyword>
<dbReference type="InterPro" id="IPR019734">
    <property type="entry name" value="TPR_rpt"/>
</dbReference>
<evidence type="ECO:0000256" key="7">
    <source>
        <dbReference type="ARBA" id="ARBA00022898"/>
    </source>
</evidence>
<dbReference type="Pfam" id="PF14559">
    <property type="entry name" value="TPR_19"/>
    <property type="match status" value="1"/>
</dbReference>
<name>A0A951ULZ9_9CYAN</name>
<dbReference type="Pfam" id="PF12849">
    <property type="entry name" value="PBP_like_2"/>
    <property type="match status" value="1"/>
</dbReference>
<dbReference type="FunFam" id="3.40.50.2000:FF:000005">
    <property type="entry name" value="Alpha-1,4 glucan phosphorylase"/>
    <property type="match status" value="1"/>
</dbReference>
<keyword evidence="4" id="KW-0321">Glycogen metabolism</keyword>
<dbReference type="InterPro" id="IPR024370">
    <property type="entry name" value="PBP_domain"/>
</dbReference>
<dbReference type="Gene3D" id="1.25.40.10">
    <property type="entry name" value="Tetratricopeptide repeat domain"/>
    <property type="match status" value="1"/>
</dbReference>
<dbReference type="InterPro" id="IPR000811">
    <property type="entry name" value="Glyco_trans_35"/>
</dbReference>
<keyword evidence="11" id="KW-0732">Signal</keyword>
<feature type="repeat" description="TPR" evidence="9">
    <location>
        <begin position="323"/>
        <end position="356"/>
    </location>
</feature>
<keyword evidence="6 10" id="KW-0808">Transferase</keyword>
<organism evidence="13 14">
    <name type="scientific">Drouetiella hepatica Uher 2000/2452</name>
    <dbReference type="NCBI Taxonomy" id="904376"/>
    <lineage>
        <taxon>Bacteria</taxon>
        <taxon>Bacillati</taxon>
        <taxon>Cyanobacteriota</taxon>
        <taxon>Cyanophyceae</taxon>
        <taxon>Oculatellales</taxon>
        <taxon>Oculatellaceae</taxon>
        <taxon>Drouetiella</taxon>
    </lineage>
</organism>
<evidence type="ECO:0000256" key="2">
    <source>
        <dbReference type="ARBA" id="ARBA00006047"/>
    </source>
</evidence>
<comment type="caution">
    <text evidence="13">The sequence shown here is derived from an EMBL/GenBank/DDBJ whole genome shotgun (WGS) entry which is preliminary data.</text>
</comment>
<evidence type="ECO:0000259" key="12">
    <source>
        <dbReference type="Pfam" id="PF12849"/>
    </source>
</evidence>
<dbReference type="SUPFAM" id="SSF48452">
    <property type="entry name" value="TPR-like"/>
    <property type="match status" value="1"/>
</dbReference>
<dbReference type="FunFam" id="3.40.50.2000:FF:000153">
    <property type="entry name" value="Alpha-1,4 glucan phosphorylase"/>
    <property type="match status" value="1"/>
</dbReference>
<feature type="domain" description="PBP" evidence="12">
    <location>
        <begin position="43"/>
        <end position="141"/>
    </location>
</feature>